<evidence type="ECO:0000259" key="9">
    <source>
        <dbReference type="Pfam" id="PF01055"/>
    </source>
</evidence>
<gene>
    <name evidence="12" type="ORF">MONBRDRAFT_37915</name>
</gene>
<dbReference type="GO" id="GO:0005975">
    <property type="term" value="P:carbohydrate metabolic process"/>
    <property type="evidence" value="ECO:0007669"/>
    <property type="project" value="InterPro"/>
</dbReference>
<evidence type="ECO:0008006" key="14">
    <source>
        <dbReference type="Google" id="ProtNLM"/>
    </source>
</evidence>
<feature type="chain" id="PRO_5002745265" description="DUF5110 domain-containing protein" evidence="8">
    <location>
        <begin position="28"/>
        <end position="741"/>
    </location>
</feature>
<keyword evidence="3 8" id="KW-0732">Signal</keyword>
<keyword evidence="4 7" id="KW-0378">Hydrolase</keyword>
<dbReference type="Pfam" id="PF01055">
    <property type="entry name" value="Glyco_hydro_31_2nd"/>
    <property type="match status" value="1"/>
</dbReference>
<evidence type="ECO:0000256" key="2">
    <source>
        <dbReference type="ARBA" id="ARBA00007806"/>
    </source>
</evidence>
<dbReference type="GeneID" id="5892974"/>
<evidence type="ECO:0000259" key="11">
    <source>
        <dbReference type="Pfam" id="PF21365"/>
    </source>
</evidence>
<protein>
    <recommendedName>
        <fullName evidence="14">DUF5110 domain-containing protein</fullName>
    </recommendedName>
</protein>
<reference evidence="12 13" key="1">
    <citation type="journal article" date="2008" name="Nature">
        <title>The genome of the choanoflagellate Monosiga brevicollis and the origin of metazoans.</title>
        <authorList>
            <consortium name="JGI Sequencing"/>
            <person name="King N."/>
            <person name="Westbrook M.J."/>
            <person name="Young S.L."/>
            <person name="Kuo A."/>
            <person name="Abedin M."/>
            <person name="Chapman J."/>
            <person name="Fairclough S."/>
            <person name="Hellsten U."/>
            <person name="Isogai Y."/>
            <person name="Letunic I."/>
            <person name="Marr M."/>
            <person name="Pincus D."/>
            <person name="Putnam N."/>
            <person name="Rokas A."/>
            <person name="Wright K.J."/>
            <person name="Zuzow R."/>
            <person name="Dirks W."/>
            <person name="Good M."/>
            <person name="Goodstein D."/>
            <person name="Lemons D."/>
            <person name="Li W."/>
            <person name="Lyons J.B."/>
            <person name="Morris A."/>
            <person name="Nichols S."/>
            <person name="Richter D.J."/>
            <person name="Salamov A."/>
            <person name="Bork P."/>
            <person name="Lim W.A."/>
            <person name="Manning G."/>
            <person name="Miller W.T."/>
            <person name="McGinnis W."/>
            <person name="Shapiro H."/>
            <person name="Tjian R."/>
            <person name="Grigoriev I.V."/>
            <person name="Rokhsar D."/>
        </authorList>
    </citation>
    <scope>NUCLEOTIDE SEQUENCE [LARGE SCALE GENOMIC DNA]</scope>
    <source>
        <strain evidence="13">MX1 / ATCC 50154</strain>
    </source>
</reference>
<dbReference type="eggNOG" id="KOG1066">
    <property type="taxonomic scope" value="Eukaryota"/>
</dbReference>
<dbReference type="GO" id="GO:0006491">
    <property type="term" value="P:N-glycan processing"/>
    <property type="evidence" value="ECO:0000318"/>
    <property type="project" value="GO_Central"/>
</dbReference>
<dbReference type="STRING" id="81824.A9V4K8"/>
<evidence type="ECO:0000256" key="1">
    <source>
        <dbReference type="ARBA" id="ARBA00004881"/>
    </source>
</evidence>
<dbReference type="InterPro" id="IPR033403">
    <property type="entry name" value="DUF5110"/>
</dbReference>
<name>A9V4K8_MONBE</name>
<dbReference type="InterPro" id="IPR000322">
    <property type="entry name" value="Glyco_hydro_31_TIM"/>
</dbReference>
<evidence type="ECO:0000256" key="6">
    <source>
        <dbReference type="ARBA" id="ARBA00023295"/>
    </source>
</evidence>
<organism evidence="12 13">
    <name type="scientific">Monosiga brevicollis</name>
    <name type="common">Choanoflagellate</name>
    <dbReference type="NCBI Taxonomy" id="81824"/>
    <lineage>
        <taxon>Eukaryota</taxon>
        <taxon>Choanoflagellata</taxon>
        <taxon>Craspedida</taxon>
        <taxon>Salpingoecidae</taxon>
        <taxon>Monosiga</taxon>
    </lineage>
</organism>
<dbReference type="Gene3D" id="3.20.20.80">
    <property type="entry name" value="Glycosidases"/>
    <property type="match status" value="1"/>
</dbReference>
<dbReference type="RefSeq" id="XP_001747648.1">
    <property type="nucleotide sequence ID" value="XM_001747596.1"/>
</dbReference>
<dbReference type="InterPro" id="IPR017853">
    <property type="entry name" value="GH"/>
</dbReference>
<evidence type="ECO:0000256" key="8">
    <source>
        <dbReference type="SAM" id="SignalP"/>
    </source>
</evidence>
<dbReference type="Gene3D" id="2.60.40.1180">
    <property type="entry name" value="Golgi alpha-mannosidase II"/>
    <property type="match status" value="2"/>
</dbReference>
<dbReference type="Pfam" id="PF21365">
    <property type="entry name" value="Glyco_hydro_31_3rd"/>
    <property type="match status" value="1"/>
</dbReference>
<evidence type="ECO:0000256" key="5">
    <source>
        <dbReference type="ARBA" id="ARBA00023180"/>
    </source>
</evidence>
<keyword evidence="13" id="KW-1185">Reference proteome</keyword>
<evidence type="ECO:0000256" key="7">
    <source>
        <dbReference type="RuleBase" id="RU361185"/>
    </source>
</evidence>
<evidence type="ECO:0000259" key="10">
    <source>
        <dbReference type="Pfam" id="PF17137"/>
    </source>
</evidence>
<dbReference type="PANTHER" id="PTHR22762">
    <property type="entry name" value="ALPHA-GLUCOSIDASE"/>
    <property type="match status" value="1"/>
</dbReference>
<comment type="pathway">
    <text evidence="1">Glycan metabolism.</text>
</comment>
<evidence type="ECO:0000256" key="4">
    <source>
        <dbReference type="ARBA" id="ARBA00022801"/>
    </source>
</evidence>
<accession>A9V4K8</accession>
<feature type="signal peptide" evidence="8">
    <location>
        <begin position="1"/>
        <end position="27"/>
    </location>
</feature>
<evidence type="ECO:0000313" key="13">
    <source>
        <dbReference type="Proteomes" id="UP000001357"/>
    </source>
</evidence>
<dbReference type="PANTHER" id="PTHR22762:SF54">
    <property type="entry name" value="BCDNA.GH04962"/>
    <property type="match status" value="1"/>
</dbReference>
<dbReference type="AlphaFoldDB" id="A9V4K8"/>
<dbReference type="InterPro" id="IPR013780">
    <property type="entry name" value="Glyco_hydro_b"/>
</dbReference>
<dbReference type="OMA" id="YNNITFP"/>
<sequence length="741" mass="83522">MAAPMRMRSLLLVLALGLALNSGSVQGDNQVYVRAFVGSDRTFRLSVRLDPNDFSALETPSLDASRHMPTPQNVTINGRTGVATGAGALVTGNDGSWVLYDAHRNVFASSKGSPTFVDQDQGYMQLPINTSQPDGTPQPCLNNGVFSAPMYYDEEGKVFAFAVSPYENDPKDVHCYGAGFSSNGIAPRAGWWILGHAADWYFAMPQDGYSYSSVYFELTGAAAVPPRHTMGFMATYWGYDTMQEVQTNMSRFRNEMYPIDSFIMDYDWFGPDACDGSAPLNCGDFGYKPDFWGNETFTYNGQTYQTSGPAELLNFFHSVMNFRWAGIRKPRTYSNIDFCNSSGWLLPDNYSVGAGDNNWNYSNADFRAWYTQNHLHFLEDGVDYWWNDEGETQWYTYLYWNMAQQQEWEAVRPNERMFTINRAFQPGMQRFPASTWTGDPQNCSHAYMLHFIVNGQPYTTCDMTSPDATVLLRQYQASVFFPIMRVHQMKGTPRFPFFWCGAGSAGNGTDEHCVGFRNALNLRYRLLPHMYSLAHNLYRNGEPIAHPGWYEFPSDENEFYMVGKTIIPGELAATYYDHASGPQHLNIENQSNTYLPAGTWFAFESSQTYQGPTTVRQTLGLQDFPIFVRAGAILLTNQEKVQRSDDLGGVLEVHVYDKADGTMTLVEDDGHSLNYQKGLTKDTQFVYTSMNRTLSWQSTVAPGYIGSPQDYTHVKAVLFVENQDPFETATVPLTASGNFTF</sequence>
<dbReference type="SUPFAM" id="SSF51011">
    <property type="entry name" value="Glycosyl hydrolase domain"/>
    <property type="match status" value="1"/>
</dbReference>
<dbReference type="SUPFAM" id="SSF51445">
    <property type="entry name" value="(Trans)glycosidases"/>
    <property type="match status" value="1"/>
</dbReference>
<comment type="similarity">
    <text evidence="2 7">Belongs to the glycosyl hydrolase 31 family.</text>
</comment>
<evidence type="ECO:0000256" key="3">
    <source>
        <dbReference type="ARBA" id="ARBA00022729"/>
    </source>
</evidence>
<evidence type="ECO:0000313" key="12">
    <source>
        <dbReference type="EMBL" id="EDQ87388.1"/>
    </source>
</evidence>
<dbReference type="GO" id="GO:0090599">
    <property type="term" value="F:alpha-glucosidase activity"/>
    <property type="evidence" value="ECO:0000318"/>
    <property type="project" value="GO_Central"/>
</dbReference>
<dbReference type="Proteomes" id="UP000001357">
    <property type="component" value="Unassembled WGS sequence"/>
</dbReference>
<keyword evidence="5" id="KW-0325">Glycoprotein</keyword>
<feature type="domain" description="Glycoside hydrolase family 31 TIM barrel" evidence="9">
    <location>
        <begin position="223"/>
        <end position="533"/>
    </location>
</feature>
<keyword evidence="6 7" id="KW-0326">Glycosidase</keyword>
<dbReference type="EMBL" id="CH991559">
    <property type="protein sequence ID" value="EDQ87388.1"/>
    <property type="molecule type" value="Genomic_DNA"/>
</dbReference>
<feature type="domain" description="Glycosyl hydrolase family 31 C-terminal" evidence="11">
    <location>
        <begin position="541"/>
        <end position="634"/>
    </location>
</feature>
<dbReference type="KEGG" id="mbr:MONBRDRAFT_37915"/>
<dbReference type="Pfam" id="PF17137">
    <property type="entry name" value="DUF5110"/>
    <property type="match status" value="1"/>
</dbReference>
<dbReference type="InParanoid" id="A9V4K8"/>
<proteinExistence type="inferred from homology"/>
<dbReference type="InterPro" id="IPR048395">
    <property type="entry name" value="Glyco_hydro_31_C"/>
</dbReference>
<feature type="domain" description="DUF5110" evidence="10">
    <location>
        <begin position="651"/>
        <end position="697"/>
    </location>
</feature>